<dbReference type="PROSITE" id="PS01032">
    <property type="entry name" value="PPM_1"/>
    <property type="match status" value="1"/>
</dbReference>
<evidence type="ECO:0000259" key="5">
    <source>
        <dbReference type="PROSITE" id="PS51746"/>
    </source>
</evidence>
<comment type="similarity">
    <text evidence="4">Belongs to the PP2C family.</text>
</comment>
<dbReference type="CDD" id="cd00143">
    <property type="entry name" value="PP2Cc"/>
    <property type="match status" value="1"/>
</dbReference>
<reference evidence="7" key="1">
    <citation type="submission" date="2016-11" db="UniProtKB">
        <authorList>
            <consortium name="WormBaseParasite"/>
        </authorList>
    </citation>
    <scope>IDENTIFICATION</scope>
</reference>
<evidence type="ECO:0000256" key="1">
    <source>
        <dbReference type="ARBA" id="ARBA00022723"/>
    </source>
</evidence>
<dbReference type="AlphaFoldDB" id="A0A1I8F4D5"/>
<keyword evidence="3 4" id="KW-0904">Protein phosphatase</keyword>
<protein>
    <submittedName>
        <fullName evidence="7">PPM-type phosphatase domain-containing protein</fullName>
    </submittedName>
</protein>
<dbReference type="InterPro" id="IPR001932">
    <property type="entry name" value="PPM-type_phosphatase-like_dom"/>
</dbReference>
<dbReference type="SMART" id="SM00332">
    <property type="entry name" value="PP2Cc"/>
    <property type="match status" value="1"/>
</dbReference>
<dbReference type="InterPro" id="IPR000222">
    <property type="entry name" value="PP2C_BS"/>
</dbReference>
<keyword evidence="2 4" id="KW-0378">Hydrolase</keyword>
<dbReference type="WBParaSite" id="maker-unitig_19441-snap-gene-0.2-mRNA-1">
    <property type="protein sequence ID" value="maker-unitig_19441-snap-gene-0.2-mRNA-1"/>
    <property type="gene ID" value="maker-unitig_19441-snap-gene-0.2"/>
</dbReference>
<sequence length="243" mass="25880">ENLLFIGIFDGHGDAAARLPGGAPAGPRALLVPSQQPRLDVAPPLLREERLSSGQAGRFASGSTATVCLLRNSTELAVANVGDSKAVLCRSGRPELLSVDHDPALEEEQARIHARGGVVTSNSLGNPRGPFGDCEMKPFGVTAQPHLRCLEVRHGRDAFLLLLVTDGVAFVMSVKEMVDIASTCATPQEAAEIIVDQAMQFGSEDNTTAVILPFGSWGKYAKQMSCMPYSMGRNFLANRFTSS</sequence>
<evidence type="ECO:0000313" key="6">
    <source>
        <dbReference type="Proteomes" id="UP000095280"/>
    </source>
</evidence>
<dbReference type="SUPFAM" id="SSF81606">
    <property type="entry name" value="PP2C-like"/>
    <property type="match status" value="1"/>
</dbReference>
<dbReference type="Pfam" id="PF00481">
    <property type="entry name" value="PP2C"/>
    <property type="match status" value="1"/>
</dbReference>
<evidence type="ECO:0000256" key="4">
    <source>
        <dbReference type="RuleBase" id="RU003465"/>
    </source>
</evidence>
<dbReference type="PROSITE" id="PS51746">
    <property type="entry name" value="PPM_2"/>
    <property type="match status" value="1"/>
</dbReference>
<accession>A0A1I8F4D5</accession>
<dbReference type="PANTHER" id="PTHR47992">
    <property type="entry name" value="PROTEIN PHOSPHATASE"/>
    <property type="match status" value="1"/>
</dbReference>
<dbReference type="InterPro" id="IPR036457">
    <property type="entry name" value="PPM-type-like_dom_sf"/>
</dbReference>
<evidence type="ECO:0000313" key="7">
    <source>
        <dbReference type="WBParaSite" id="maker-unitig_19441-snap-gene-0.2-mRNA-1"/>
    </source>
</evidence>
<organism evidence="6 7">
    <name type="scientific">Macrostomum lignano</name>
    <dbReference type="NCBI Taxonomy" id="282301"/>
    <lineage>
        <taxon>Eukaryota</taxon>
        <taxon>Metazoa</taxon>
        <taxon>Spiralia</taxon>
        <taxon>Lophotrochozoa</taxon>
        <taxon>Platyhelminthes</taxon>
        <taxon>Rhabditophora</taxon>
        <taxon>Macrostomorpha</taxon>
        <taxon>Macrostomida</taxon>
        <taxon>Macrostomidae</taxon>
        <taxon>Macrostomum</taxon>
    </lineage>
</organism>
<dbReference type="InterPro" id="IPR015655">
    <property type="entry name" value="PP2C"/>
</dbReference>
<dbReference type="Proteomes" id="UP000095280">
    <property type="component" value="Unplaced"/>
</dbReference>
<name>A0A1I8F4D5_9PLAT</name>
<dbReference type="Gene3D" id="3.60.40.10">
    <property type="entry name" value="PPM-type phosphatase domain"/>
    <property type="match status" value="1"/>
</dbReference>
<evidence type="ECO:0000256" key="3">
    <source>
        <dbReference type="ARBA" id="ARBA00022912"/>
    </source>
</evidence>
<dbReference type="GO" id="GO:0046872">
    <property type="term" value="F:metal ion binding"/>
    <property type="evidence" value="ECO:0007669"/>
    <property type="project" value="UniProtKB-KW"/>
</dbReference>
<keyword evidence="6" id="KW-1185">Reference proteome</keyword>
<evidence type="ECO:0000256" key="2">
    <source>
        <dbReference type="ARBA" id="ARBA00022801"/>
    </source>
</evidence>
<proteinExistence type="inferred from homology"/>
<keyword evidence="1" id="KW-0479">Metal-binding</keyword>
<feature type="domain" description="PPM-type phosphatase" evidence="5">
    <location>
        <begin position="1"/>
        <end position="214"/>
    </location>
</feature>
<dbReference type="GO" id="GO:0004722">
    <property type="term" value="F:protein serine/threonine phosphatase activity"/>
    <property type="evidence" value="ECO:0007669"/>
    <property type="project" value="InterPro"/>
</dbReference>